<feature type="region of interest" description="Disordered" evidence="2">
    <location>
        <begin position="133"/>
        <end position="171"/>
    </location>
</feature>
<feature type="compositionally biased region" description="Basic and acidic residues" evidence="2">
    <location>
        <begin position="280"/>
        <end position="297"/>
    </location>
</feature>
<keyword evidence="5" id="KW-1185">Reference proteome</keyword>
<reference evidence="4 5" key="1">
    <citation type="journal article" date="2024" name="IMA Fungus">
        <title>IMA Genome - F19 : A genome assembly and annotation guide to empower mycologists, including annotated draft genome sequences of Ceratocystis pirilliformis, Diaporthe australafricana, Fusarium ophioides, Paecilomyces lecythidis, and Sporothrix stenoceras.</title>
        <authorList>
            <person name="Aylward J."/>
            <person name="Wilson A.M."/>
            <person name="Visagie C.M."/>
            <person name="Spraker J."/>
            <person name="Barnes I."/>
            <person name="Buitendag C."/>
            <person name="Ceriani C."/>
            <person name="Del Mar Angel L."/>
            <person name="du Plessis D."/>
            <person name="Fuchs T."/>
            <person name="Gasser K."/>
            <person name="Kramer D."/>
            <person name="Li W."/>
            <person name="Munsamy K."/>
            <person name="Piso A."/>
            <person name="Price J.L."/>
            <person name="Sonnekus B."/>
            <person name="Thomas C."/>
            <person name="van der Nest A."/>
            <person name="van Dijk A."/>
            <person name="van Heerden A."/>
            <person name="van Vuuren N."/>
            <person name="Yilmaz N."/>
            <person name="Duong T.A."/>
            <person name="van der Merwe N.A."/>
            <person name="Wingfield M.J."/>
            <person name="Wingfield B.D."/>
        </authorList>
    </citation>
    <scope>NUCLEOTIDE SEQUENCE [LARGE SCALE GENOMIC DNA]</scope>
    <source>
        <strain evidence="4 5">CMW 18167</strain>
    </source>
</reference>
<feature type="region of interest" description="Disordered" evidence="2">
    <location>
        <begin position="212"/>
        <end position="331"/>
    </location>
</feature>
<dbReference type="InterPro" id="IPR006984">
    <property type="entry name" value="Fcf1/UTP23"/>
</dbReference>
<dbReference type="InterPro" id="IPR057776">
    <property type="entry name" value="UTP23_sensor"/>
</dbReference>
<evidence type="ECO:0000313" key="4">
    <source>
        <dbReference type="EMBL" id="KAL1884764.1"/>
    </source>
</evidence>
<feature type="domain" description="UTP23 sensor motif region" evidence="3">
    <location>
        <begin position="238"/>
        <end position="253"/>
    </location>
</feature>
<evidence type="ECO:0000259" key="3">
    <source>
        <dbReference type="Pfam" id="PF24779"/>
    </source>
</evidence>
<comment type="caution">
    <text evidence="4">The sequence shown here is derived from an EMBL/GenBank/DDBJ whole genome shotgun (WGS) entry which is preliminary data.</text>
</comment>
<keyword evidence="1" id="KW-0539">Nucleus</keyword>
<gene>
    <name evidence="4" type="ORF">Plec18167_002356</name>
</gene>
<dbReference type="Pfam" id="PF04900">
    <property type="entry name" value="Fcf1"/>
    <property type="match status" value="1"/>
</dbReference>
<evidence type="ECO:0000313" key="5">
    <source>
        <dbReference type="Proteomes" id="UP001583193"/>
    </source>
</evidence>
<protein>
    <recommendedName>
        <fullName evidence="3">UTP23 sensor motif region domain-containing protein</fullName>
    </recommendedName>
</protein>
<feature type="compositionally biased region" description="Basic residues" evidence="2">
    <location>
        <begin position="298"/>
        <end position="308"/>
    </location>
</feature>
<accession>A0ABR3YBD1</accession>
<name>A0ABR3YBD1_9EURO</name>
<proteinExistence type="predicted"/>
<dbReference type="Proteomes" id="UP001583193">
    <property type="component" value="Unassembled WGS sequence"/>
</dbReference>
<evidence type="ECO:0000256" key="1">
    <source>
        <dbReference type="ARBA" id="ARBA00023242"/>
    </source>
</evidence>
<feature type="compositionally biased region" description="Basic and acidic residues" evidence="2">
    <location>
        <begin position="140"/>
        <end position="149"/>
    </location>
</feature>
<evidence type="ECO:0000256" key="2">
    <source>
        <dbReference type="SAM" id="MobiDB-lite"/>
    </source>
</evidence>
<sequence length="331" mass="36610">MRAKRSKKYRKLMHQYELTFGFREPYQVLVDSNFLRAVHSFKMDLIPALERTVQGKVKPLLTKCSLAAVMADSPTNSRTDKPIRPAHLPPPTVLPLRHCSHNPESTPIDEVDCLMSLISPSPDSKKNKEHYILATADPPTPHEDKDAANAKKRKRVDPSQDPLRRAQSLRSGARAIPGVPIIYVKRSVVILEPMSTSSEKVRDGVERDKFKVGIAATAPGKRKREEEEEPQKKDRGLKRAKGPNPLSVKKPKKAKEDPSKQGLKQKKNDSGQSKDGASGEADHNADGEERREDGEGAHKKRRRRHKSAKSGGDNPAGSGEAQEAAAVEASE</sequence>
<dbReference type="EMBL" id="JAVDPF010000004">
    <property type="protein sequence ID" value="KAL1884764.1"/>
    <property type="molecule type" value="Genomic_DNA"/>
</dbReference>
<dbReference type="PANTHER" id="PTHR12416">
    <property type="entry name" value="RRNA-PROCESSING PROTEIN UTP23 HOMOLOG"/>
    <property type="match status" value="1"/>
</dbReference>
<organism evidence="4 5">
    <name type="scientific">Paecilomyces lecythidis</name>
    <dbReference type="NCBI Taxonomy" id="3004212"/>
    <lineage>
        <taxon>Eukaryota</taxon>
        <taxon>Fungi</taxon>
        <taxon>Dikarya</taxon>
        <taxon>Ascomycota</taxon>
        <taxon>Pezizomycotina</taxon>
        <taxon>Eurotiomycetes</taxon>
        <taxon>Eurotiomycetidae</taxon>
        <taxon>Eurotiales</taxon>
        <taxon>Thermoascaceae</taxon>
        <taxon>Paecilomyces</taxon>
    </lineage>
</organism>
<dbReference type="Pfam" id="PF24779">
    <property type="entry name" value="UTP23_sensor"/>
    <property type="match status" value="1"/>
</dbReference>
<feature type="compositionally biased region" description="Low complexity" evidence="2">
    <location>
        <begin position="316"/>
        <end position="331"/>
    </location>
</feature>
<dbReference type="Gene3D" id="3.40.50.1010">
    <property type="entry name" value="5'-nuclease"/>
    <property type="match status" value="1"/>
</dbReference>